<dbReference type="OrthoDB" id="5460598at2"/>
<dbReference type="PATRIC" id="fig|1121451.3.peg.2980"/>
<dbReference type="Pfam" id="PF02256">
    <property type="entry name" value="Fe_hyd_SSU"/>
    <property type="match status" value="1"/>
</dbReference>
<keyword evidence="4" id="KW-0411">Iron-sulfur</keyword>
<reference evidence="6 7" key="1">
    <citation type="submission" date="2012-10" db="EMBL/GenBank/DDBJ databases">
        <authorList>
            <person name="Genoscope - CEA"/>
        </authorList>
    </citation>
    <scope>NUCLEOTIDE SEQUENCE [LARGE SCALE GENOMIC DNA]</scope>
    <source>
        <strain evidence="7">AM13 / DSM 14728</strain>
    </source>
</reference>
<dbReference type="PROSITE" id="PS51318">
    <property type="entry name" value="TAT"/>
    <property type="match status" value="1"/>
</dbReference>
<organism evidence="6 7">
    <name type="scientific">Maridesulfovibrio hydrothermalis AM13 = DSM 14728</name>
    <dbReference type="NCBI Taxonomy" id="1121451"/>
    <lineage>
        <taxon>Bacteria</taxon>
        <taxon>Pseudomonadati</taxon>
        <taxon>Thermodesulfobacteriota</taxon>
        <taxon>Desulfovibrionia</taxon>
        <taxon>Desulfovibrionales</taxon>
        <taxon>Desulfovibrionaceae</taxon>
        <taxon>Maridesulfovibrio</taxon>
    </lineage>
</organism>
<dbReference type="InterPro" id="IPR003149">
    <property type="entry name" value="Fe_hydrogenase_ssu"/>
</dbReference>
<accession>L0RFR0</accession>
<evidence type="ECO:0000259" key="5">
    <source>
        <dbReference type="SMART" id="SM00902"/>
    </source>
</evidence>
<evidence type="ECO:0000256" key="2">
    <source>
        <dbReference type="ARBA" id="ARBA00011771"/>
    </source>
</evidence>
<name>L0RFR0_9BACT</name>
<comment type="subcellular location">
    <subcellularLocation>
        <location evidence="1">Periplasm</location>
    </subcellularLocation>
</comment>
<evidence type="ECO:0000313" key="6">
    <source>
        <dbReference type="EMBL" id="CCO25035.1"/>
    </source>
</evidence>
<dbReference type="GO" id="GO:0008901">
    <property type="term" value="F:ferredoxin hydrogenase activity"/>
    <property type="evidence" value="ECO:0007669"/>
    <property type="project" value="UniProtKB-EC"/>
</dbReference>
<dbReference type="NCBIfam" id="TIGR01409">
    <property type="entry name" value="TAT_signal_seq"/>
    <property type="match status" value="1"/>
</dbReference>
<evidence type="ECO:0000256" key="4">
    <source>
        <dbReference type="ARBA" id="ARBA00023014"/>
    </source>
</evidence>
<sequence length="112" mass="12654">MNISRRSFIKAAGIMTGYAVLSMNIAKEAVADVMGFVARRQESVYAADANPEVYKYRKSQNNPMITKIYDPENGFLHDGPCGHESHELLHTHYIDRSEKLKALKEKGIELNI</sequence>
<dbReference type="RefSeq" id="WP_015337633.1">
    <property type="nucleotide sequence ID" value="NC_020055.1"/>
</dbReference>
<dbReference type="Gene3D" id="4.10.260.20">
    <property type="entry name" value="Iron hydrogenase, small subunit"/>
    <property type="match status" value="1"/>
</dbReference>
<dbReference type="GO" id="GO:0005506">
    <property type="term" value="F:iron ion binding"/>
    <property type="evidence" value="ECO:0007669"/>
    <property type="project" value="InterPro"/>
</dbReference>
<dbReference type="EMBL" id="FO203522">
    <property type="protein sequence ID" value="CCO25035.1"/>
    <property type="molecule type" value="Genomic_DNA"/>
</dbReference>
<dbReference type="eggNOG" id="COG4624">
    <property type="taxonomic scope" value="Bacteria"/>
</dbReference>
<dbReference type="KEGG" id="dhy:DESAM_22768"/>
<dbReference type="GO" id="GO:0051536">
    <property type="term" value="F:iron-sulfur cluster binding"/>
    <property type="evidence" value="ECO:0007669"/>
    <property type="project" value="UniProtKB-KW"/>
</dbReference>
<evidence type="ECO:0000256" key="1">
    <source>
        <dbReference type="ARBA" id="ARBA00004418"/>
    </source>
</evidence>
<dbReference type="AlphaFoldDB" id="L0RFR0"/>
<keyword evidence="3" id="KW-0479">Metal-binding</keyword>
<gene>
    <name evidence="6" type="primary">hydB</name>
    <name evidence="6" type="ORF">DESAM_22768</name>
</gene>
<dbReference type="InterPro" id="IPR008953">
    <property type="entry name" value="Fe_hydrogenase_HydB"/>
</dbReference>
<dbReference type="SMART" id="SM00902">
    <property type="entry name" value="Fe_hyd_SSU"/>
    <property type="match status" value="1"/>
</dbReference>
<dbReference type="GO" id="GO:0009055">
    <property type="term" value="F:electron transfer activity"/>
    <property type="evidence" value="ECO:0007669"/>
    <property type="project" value="InterPro"/>
</dbReference>
<keyword evidence="4" id="KW-0408">Iron</keyword>
<protein>
    <submittedName>
        <fullName evidence="6">Iron hydrogenase small subunit</fullName>
        <ecNumber evidence="6">1.12.7.2</ecNumber>
    </submittedName>
</protein>
<evidence type="ECO:0000313" key="7">
    <source>
        <dbReference type="Proteomes" id="UP000010808"/>
    </source>
</evidence>
<dbReference type="GO" id="GO:0042597">
    <property type="term" value="C:periplasmic space"/>
    <property type="evidence" value="ECO:0007669"/>
    <property type="project" value="UniProtKB-SubCell"/>
</dbReference>
<dbReference type="HOGENOM" id="CLU_163904_0_0_7"/>
<dbReference type="Proteomes" id="UP000010808">
    <property type="component" value="Chromosome"/>
</dbReference>
<comment type="subunit">
    <text evidence="2">Heterodimer of a large and a small subunit.</text>
</comment>
<feature type="domain" description="Iron hydrogenase small subunit" evidence="5">
    <location>
        <begin position="31"/>
        <end position="97"/>
    </location>
</feature>
<dbReference type="InterPro" id="IPR006311">
    <property type="entry name" value="TAT_signal"/>
</dbReference>
<dbReference type="STRING" id="1121451.DESAM_22768"/>
<dbReference type="EC" id="1.12.7.2" evidence="6"/>
<dbReference type="InterPro" id="IPR036991">
    <property type="entry name" value="Fe_hydrogenase_ssu_sf"/>
</dbReference>
<keyword evidence="7" id="KW-1185">Reference proteome</keyword>
<proteinExistence type="predicted"/>
<evidence type="ECO:0000256" key="3">
    <source>
        <dbReference type="ARBA" id="ARBA00022723"/>
    </source>
</evidence>
<dbReference type="InterPro" id="IPR019546">
    <property type="entry name" value="TAT_signal_bac_arc"/>
</dbReference>
<dbReference type="SUPFAM" id="SSF48674">
    <property type="entry name" value="Fe-only hydrogenase smaller subunit"/>
    <property type="match status" value="1"/>
</dbReference>
<keyword evidence="6" id="KW-0560">Oxidoreductase</keyword>